<evidence type="ECO:0000313" key="2">
    <source>
        <dbReference type="Proteomes" id="UP000261325"/>
    </source>
</evidence>
<dbReference type="AlphaFoldDB" id="A0A3B8WBM8"/>
<dbReference type="EMBL" id="DLYI01000027">
    <property type="protein sequence ID" value="HAC26676.1"/>
    <property type="molecule type" value="Genomic_DNA"/>
</dbReference>
<gene>
    <name evidence="1" type="ORF">DCF82_02455</name>
</gene>
<protein>
    <submittedName>
        <fullName evidence="1">Uncharacterized protein</fullName>
    </submittedName>
</protein>
<organism evidence="1 2">
    <name type="scientific">Marinobacter nauticus</name>
    <name type="common">Marinobacter hydrocarbonoclasticus</name>
    <name type="synonym">Marinobacter aquaeolei</name>
    <dbReference type="NCBI Taxonomy" id="2743"/>
    <lineage>
        <taxon>Bacteria</taxon>
        <taxon>Pseudomonadati</taxon>
        <taxon>Pseudomonadota</taxon>
        <taxon>Gammaproteobacteria</taxon>
        <taxon>Pseudomonadales</taxon>
        <taxon>Marinobacteraceae</taxon>
        <taxon>Marinobacter</taxon>
    </lineage>
</organism>
<accession>A0A3B8WBM8</accession>
<name>A0A3B8WBM8_MARNT</name>
<reference evidence="1 2" key="1">
    <citation type="journal article" date="2018" name="Nat. Biotechnol.">
        <title>A standardized bacterial taxonomy based on genome phylogeny substantially revises the tree of life.</title>
        <authorList>
            <person name="Parks D.H."/>
            <person name="Chuvochina M."/>
            <person name="Waite D.W."/>
            <person name="Rinke C."/>
            <person name="Skarshewski A."/>
            <person name="Chaumeil P.A."/>
            <person name="Hugenholtz P."/>
        </authorList>
    </citation>
    <scope>NUCLEOTIDE SEQUENCE [LARGE SCALE GENOMIC DNA]</scope>
    <source>
        <strain evidence="1">UBA9049</strain>
    </source>
</reference>
<evidence type="ECO:0000313" key="1">
    <source>
        <dbReference type="EMBL" id="HAC26676.1"/>
    </source>
</evidence>
<sequence>MESASDLLEGKSIVGKQFDELSTDELYREIRRLTVERNFCCLSSWVARSTLAELHVFHRALRKILANQKHFIKLSRQ</sequence>
<dbReference type="Proteomes" id="UP000261325">
    <property type="component" value="Unassembled WGS sequence"/>
</dbReference>
<comment type="caution">
    <text evidence="1">The sequence shown here is derived from an EMBL/GenBank/DDBJ whole genome shotgun (WGS) entry which is preliminary data.</text>
</comment>
<proteinExistence type="predicted"/>